<dbReference type="AlphaFoldDB" id="A0A811S407"/>
<dbReference type="EMBL" id="CAJGYO010000018">
    <property type="protein sequence ID" value="CAD6337145.1"/>
    <property type="molecule type" value="Genomic_DNA"/>
</dbReference>
<dbReference type="Proteomes" id="UP000604825">
    <property type="component" value="Unassembled WGS sequence"/>
</dbReference>
<evidence type="ECO:0000313" key="2">
    <source>
        <dbReference type="Proteomes" id="UP000604825"/>
    </source>
</evidence>
<gene>
    <name evidence="1" type="ORF">NCGR_LOCUS61243</name>
</gene>
<reference evidence="1" key="1">
    <citation type="submission" date="2020-10" db="EMBL/GenBank/DDBJ databases">
        <authorList>
            <person name="Han B."/>
            <person name="Lu T."/>
            <person name="Zhao Q."/>
            <person name="Huang X."/>
            <person name="Zhao Y."/>
        </authorList>
    </citation>
    <scope>NUCLEOTIDE SEQUENCE</scope>
</reference>
<protein>
    <submittedName>
        <fullName evidence="1">Uncharacterized protein</fullName>
    </submittedName>
</protein>
<sequence length="183" mass="18903">MTCKFIGRPSGQAPENKSQYGTTFYDDCFTCSSGRRSTPICSSSQPTATTTQAPRCAIFSNVLYGRTEHVGKGGGGNAVMVMGLEKADAHSASSLAASPGIGIAAGGVKNANASGPVRQKRSPRCYTPVPRRAGLAGGLRLCRWHALVAAFAGSYIRVAACSARCATPALAVRGGGHVRLAWP</sequence>
<accession>A0A811S407</accession>
<name>A0A811S407_9POAL</name>
<keyword evidence="2" id="KW-1185">Reference proteome</keyword>
<organism evidence="1 2">
    <name type="scientific">Miscanthus lutarioriparius</name>
    <dbReference type="NCBI Taxonomy" id="422564"/>
    <lineage>
        <taxon>Eukaryota</taxon>
        <taxon>Viridiplantae</taxon>
        <taxon>Streptophyta</taxon>
        <taxon>Embryophyta</taxon>
        <taxon>Tracheophyta</taxon>
        <taxon>Spermatophyta</taxon>
        <taxon>Magnoliopsida</taxon>
        <taxon>Liliopsida</taxon>
        <taxon>Poales</taxon>
        <taxon>Poaceae</taxon>
        <taxon>PACMAD clade</taxon>
        <taxon>Panicoideae</taxon>
        <taxon>Andropogonodae</taxon>
        <taxon>Andropogoneae</taxon>
        <taxon>Saccharinae</taxon>
        <taxon>Miscanthus</taxon>
    </lineage>
</organism>
<evidence type="ECO:0000313" key="1">
    <source>
        <dbReference type="EMBL" id="CAD6337145.1"/>
    </source>
</evidence>
<comment type="caution">
    <text evidence="1">The sequence shown here is derived from an EMBL/GenBank/DDBJ whole genome shotgun (WGS) entry which is preliminary data.</text>
</comment>
<proteinExistence type="predicted"/>